<proteinExistence type="predicted"/>
<comment type="caution">
    <text evidence="3">The sequence shown here is derived from an EMBL/GenBank/DDBJ whole genome shotgun (WGS) entry which is preliminary data.</text>
</comment>
<feature type="compositionally biased region" description="Low complexity" evidence="1">
    <location>
        <begin position="115"/>
        <end position="126"/>
    </location>
</feature>
<keyword evidence="4" id="KW-1185">Reference proteome</keyword>
<protein>
    <submittedName>
        <fullName evidence="3">Uncharacterized protein</fullName>
    </submittedName>
</protein>
<keyword evidence="2" id="KW-1133">Transmembrane helix</keyword>
<dbReference type="Proteomes" id="UP000521943">
    <property type="component" value="Unassembled WGS sequence"/>
</dbReference>
<feature type="compositionally biased region" description="Basic and acidic residues" evidence="1">
    <location>
        <begin position="56"/>
        <end position="67"/>
    </location>
</feature>
<name>A0A8H6HI58_9AGAR</name>
<sequence length="208" mass="22662">MQIGGCIASSRRVCATRCVHSPNKIGIRQEKGEREREEGDITPADGVRHKPSPPKARPESHEPEKRLRLPGAALRSPTRSHIRCAPSNRYTLELAEKTVPDAAPRSTGGGRRAAARATRGGASSTQGGIGGIVPSASARWCRREDVAAWPRMHARRDRRWAGTGSMTRCRVLDRLFSSAISTLAALRILLVYPLSLSFVGFCAWFGVL</sequence>
<accession>A0A8H6HI58</accession>
<evidence type="ECO:0000313" key="3">
    <source>
        <dbReference type="EMBL" id="KAF6747495.1"/>
    </source>
</evidence>
<feature type="compositionally biased region" description="Basic and acidic residues" evidence="1">
    <location>
        <begin position="27"/>
        <end position="39"/>
    </location>
</feature>
<organism evidence="3 4">
    <name type="scientific">Ephemerocybe angulata</name>
    <dbReference type="NCBI Taxonomy" id="980116"/>
    <lineage>
        <taxon>Eukaryota</taxon>
        <taxon>Fungi</taxon>
        <taxon>Dikarya</taxon>
        <taxon>Basidiomycota</taxon>
        <taxon>Agaricomycotina</taxon>
        <taxon>Agaricomycetes</taxon>
        <taxon>Agaricomycetidae</taxon>
        <taxon>Agaricales</taxon>
        <taxon>Agaricineae</taxon>
        <taxon>Psathyrellaceae</taxon>
        <taxon>Ephemerocybe</taxon>
    </lineage>
</organism>
<evidence type="ECO:0000256" key="1">
    <source>
        <dbReference type="SAM" id="MobiDB-lite"/>
    </source>
</evidence>
<evidence type="ECO:0000313" key="4">
    <source>
        <dbReference type="Proteomes" id="UP000521943"/>
    </source>
</evidence>
<reference evidence="3 4" key="1">
    <citation type="submission" date="2020-07" db="EMBL/GenBank/DDBJ databases">
        <title>Comparative genomics of pyrophilous fungi reveals a link between fire events and developmental genes.</title>
        <authorList>
            <consortium name="DOE Joint Genome Institute"/>
            <person name="Steindorff A.S."/>
            <person name="Carver A."/>
            <person name="Calhoun S."/>
            <person name="Stillman K."/>
            <person name="Liu H."/>
            <person name="Lipzen A."/>
            <person name="Pangilinan J."/>
            <person name="Labutti K."/>
            <person name="Bruns T.D."/>
            <person name="Grigoriev I.V."/>
        </authorList>
    </citation>
    <scope>NUCLEOTIDE SEQUENCE [LARGE SCALE GENOMIC DNA]</scope>
    <source>
        <strain evidence="3 4">CBS 144469</strain>
    </source>
</reference>
<feature type="region of interest" description="Disordered" evidence="1">
    <location>
        <begin position="26"/>
        <end position="79"/>
    </location>
</feature>
<gene>
    <name evidence="3" type="ORF">DFP72DRAFT_919407</name>
</gene>
<dbReference type="EMBL" id="JACGCI010000080">
    <property type="protein sequence ID" value="KAF6747495.1"/>
    <property type="molecule type" value="Genomic_DNA"/>
</dbReference>
<keyword evidence="2" id="KW-0812">Transmembrane</keyword>
<feature type="region of interest" description="Disordered" evidence="1">
    <location>
        <begin position="101"/>
        <end position="129"/>
    </location>
</feature>
<feature type="transmembrane region" description="Helical" evidence="2">
    <location>
        <begin position="184"/>
        <end position="207"/>
    </location>
</feature>
<keyword evidence="2" id="KW-0472">Membrane</keyword>
<evidence type="ECO:0000256" key="2">
    <source>
        <dbReference type="SAM" id="Phobius"/>
    </source>
</evidence>
<dbReference type="AlphaFoldDB" id="A0A8H6HI58"/>